<proteinExistence type="predicted"/>
<accession>A0A8J8NP84</accession>
<dbReference type="Proteomes" id="UP000785679">
    <property type="component" value="Unassembled WGS sequence"/>
</dbReference>
<feature type="region of interest" description="Disordered" evidence="2">
    <location>
        <begin position="1"/>
        <end position="21"/>
    </location>
</feature>
<dbReference type="EMBL" id="RRYP01010476">
    <property type="protein sequence ID" value="TNV78359.1"/>
    <property type="molecule type" value="Genomic_DNA"/>
</dbReference>
<comment type="caution">
    <text evidence="3">The sequence shown here is derived from an EMBL/GenBank/DDBJ whole genome shotgun (WGS) entry which is preliminary data.</text>
</comment>
<keyword evidence="1" id="KW-0175">Coiled coil</keyword>
<keyword evidence="4" id="KW-1185">Reference proteome</keyword>
<feature type="compositionally biased region" description="Polar residues" evidence="2">
    <location>
        <begin position="1"/>
        <end position="11"/>
    </location>
</feature>
<feature type="coiled-coil region" evidence="1">
    <location>
        <begin position="268"/>
        <end position="295"/>
    </location>
</feature>
<reference evidence="3" key="1">
    <citation type="submission" date="2019-06" db="EMBL/GenBank/DDBJ databases">
        <authorList>
            <person name="Zheng W."/>
        </authorList>
    </citation>
    <scope>NUCLEOTIDE SEQUENCE</scope>
    <source>
        <strain evidence="3">QDHG01</strain>
    </source>
</reference>
<sequence length="438" mass="50378">MKQRSLSNIKQEQARGSIKVPAFPQPAKMLPFLPANERTPNILSPEHFAEAPYESADYRNQPETPSHRFTDATFLNDQIKALQSQLTHLKLTSCPDDCHTLLKEAHHTRITLVSDRQQLITQHLAQVKLLQEELHNQREENALLAKQHIDSQMSYQSQLLDLQAKVAKAEKEHANRVAQMEQSRINGARSYDAKIQKVVNEVQEWKGKHSDEKQARERLQRENSEIKARLEEMSEVEDTYRQMVKMRDRDYEAHTKMKEICTSMVYYNAQNVEKNKAINDEVQELRQALKEQEAINFTLRMQLESFQSQSYLPLAGDSLDEKLAKIVNIHPKRVRLLALVQRVMTGVYRFGSTTFEVETIGKGNKQLIIKNSSGQIETVQEYLTKQLSKVVQHGSVSLSQRESIIEDNLTRSSTNGVNTETKKKLGPLISRNNLLQLQ</sequence>
<dbReference type="AlphaFoldDB" id="A0A8J8NP84"/>
<gene>
    <name evidence="3" type="ORF">FGO68_gene10772</name>
</gene>
<protein>
    <submittedName>
        <fullName evidence="3">Uncharacterized protein</fullName>
    </submittedName>
</protein>
<evidence type="ECO:0000256" key="1">
    <source>
        <dbReference type="SAM" id="Coils"/>
    </source>
</evidence>
<evidence type="ECO:0000313" key="3">
    <source>
        <dbReference type="EMBL" id="TNV78359.1"/>
    </source>
</evidence>
<evidence type="ECO:0000313" key="4">
    <source>
        <dbReference type="Proteomes" id="UP000785679"/>
    </source>
</evidence>
<evidence type="ECO:0000256" key="2">
    <source>
        <dbReference type="SAM" id="MobiDB-lite"/>
    </source>
</evidence>
<feature type="coiled-coil region" evidence="1">
    <location>
        <begin position="202"/>
        <end position="239"/>
    </location>
</feature>
<feature type="coiled-coil region" evidence="1">
    <location>
        <begin position="120"/>
        <end position="172"/>
    </location>
</feature>
<name>A0A8J8NP84_HALGN</name>
<organism evidence="3 4">
    <name type="scientific">Halteria grandinella</name>
    <dbReference type="NCBI Taxonomy" id="5974"/>
    <lineage>
        <taxon>Eukaryota</taxon>
        <taxon>Sar</taxon>
        <taxon>Alveolata</taxon>
        <taxon>Ciliophora</taxon>
        <taxon>Intramacronucleata</taxon>
        <taxon>Spirotrichea</taxon>
        <taxon>Stichotrichia</taxon>
        <taxon>Sporadotrichida</taxon>
        <taxon>Halteriidae</taxon>
        <taxon>Halteria</taxon>
    </lineage>
</organism>